<reference evidence="1 2" key="1">
    <citation type="submission" date="2006-02" db="EMBL/GenBank/DDBJ databases">
        <authorList>
            <person name="Murray A."/>
            <person name="Staley J."/>
            <person name="Ferriera S."/>
            <person name="Johnson J."/>
            <person name="Kravitz S."/>
            <person name="Halpern A."/>
            <person name="Remington K."/>
            <person name="Beeson K."/>
            <person name="Tran B."/>
            <person name="Rogers Y.-H."/>
            <person name="Friedman R."/>
            <person name="Venter J.C."/>
        </authorList>
    </citation>
    <scope>NUCLEOTIDE SEQUENCE [LARGE SCALE GENOMIC DNA]</scope>
    <source>
        <strain evidence="1 2">23-P</strain>
    </source>
</reference>
<evidence type="ECO:0008006" key="3">
    <source>
        <dbReference type="Google" id="ProtNLM"/>
    </source>
</evidence>
<accession>A4BY63</accession>
<dbReference type="SUPFAM" id="SSF56925">
    <property type="entry name" value="OMPA-like"/>
    <property type="match status" value="1"/>
</dbReference>
<name>A4BY63_9FLAO</name>
<dbReference type="EMBL" id="AAOG01000001">
    <property type="protein sequence ID" value="EAR13904.1"/>
    <property type="molecule type" value="Genomic_DNA"/>
</dbReference>
<sequence length="188" mass="21696">MKRQLLVSVLILFFQFSISQEKPGRVFFLGDANFTLGINENYQIGSEDESGPLIVPSALFFRVGFGYEFKRKIAIAFNSGYDLHWNYNVKAFPTCGSLKYNIIEKEDNTHFVEIRVGKMWTPSSIYSDGNYFGIGLGIQVAGEERWNTIFRIDFHRKRSVGFENNRLDSVSFGFGFSFFNRNLYRSPL</sequence>
<dbReference type="OrthoDB" id="1441326at2"/>
<keyword evidence="2" id="KW-1185">Reference proteome</keyword>
<dbReference type="RefSeq" id="WP_004569702.1">
    <property type="nucleotide sequence ID" value="NZ_CH724148.1"/>
</dbReference>
<dbReference type="InterPro" id="IPR011250">
    <property type="entry name" value="OMP/PagP_B-barrel"/>
</dbReference>
<dbReference type="Proteomes" id="UP000003053">
    <property type="component" value="Unassembled WGS sequence"/>
</dbReference>
<dbReference type="eggNOG" id="ENOG5033P74">
    <property type="taxonomic scope" value="Bacteria"/>
</dbReference>
<protein>
    <recommendedName>
        <fullName evidence="3">Outer membrane protein beta-barrel domain-containing protein</fullName>
    </recommendedName>
</protein>
<dbReference type="AlphaFoldDB" id="A4BY63"/>
<comment type="caution">
    <text evidence="1">The sequence shown here is derived from an EMBL/GenBank/DDBJ whole genome shotgun (WGS) entry which is preliminary data.</text>
</comment>
<proteinExistence type="predicted"/>
<evidence type="ECO:0000313" key="2">
    <source>
        <dbReference type="Proteomes" id="UP000003053"/>
    </source>
</evidence>
<evidence type="ECO:0000313" key="1">
    <source>
        <dbReference type="EMBL" id="EAR13904.1"/>
    </source>
</evidence>
<dbReference type="HOGENOM" id="CLU_1439873_0_0_10"/>
<organism evidence="1 2">
    <name type="scientific">Polaribacter irgensii 23-P</name>
    <dbReference type="NCBI Taxonomy" id="313594"/>
    <lineage>
        <taxon>Bacteria</taxon>
        <taxon>Pseudomonadati</taxon>
        <taxon>Bacteroidota</taxon>
        <taxon>Flavobacteriia</taxon>
        <taxon>Flavobacteriales</taxon>
        <taxon>Flavobacteriaceae</taxon>
    </lineage>
</organism>
<gene>
    <name evidence="1" type="ORF">PI23P_05382</name>
</gene>